<comment type="caution">
    <text evidence="1">The sequence shown here is derived from an EMBL/GenBank/DDBJ whole genome shotgun (WGS) entry which is preliminary data.</text>
</comment>
<organism evidence="1 2">
    <name type="scientific">Thelephora ganbajun</name>
    <name type="common">Ganba fungus</name>
    <dbReference type="NCBI Taxonomy" id="370292"/>
    <lineage>
        <taxon>Eukaryota</taxon>
        <taxon>Fungi</taxon>
        <taxon>Dikarya</taxon>
        <taxon>Basidiomycota</taxon>
        <taxon>Agaricomycotina</taxon>
        <taxon>Agaricomycetes</taxon>
        <taxon>Thelephorales</taxon>
        <taxon>Thelephoraceae</taxon>
        <taxon>Thelephora</taxon>
    </lineage>
</organism>
<accession>A0ACB6ZG88</accession>
<protein>
    <submittedName>
        <fullName evidence="1">Uncharacterized protein</fullName>
    </submittedName>
</protein>
<gene>
    <name evidence="1" type="ORF">BDM02DRAFT_3115205</name>
</gene>
<reference evidence="1" key="1">
    <citation type="submission" date="2019-10" db="EMBL/GenBank/DDBJ databases">
        <authorList>
            <consortium name="DOE Joint Genome Institute"/>
            <person name="Kuo A."/>
            <person name="Miyauchi S."/>
            <person name="Kiss E."/>
            <person name="Drula E."/>
            <person name="Kohler A."/>
            <person name="Sanchez-Garcia M."/>
            <person name="Andreopoulos B."/>
            <person name="Barry K.W."/>
            <person name="Bonito G."/>
            <person name="Buee M."/>
            <person name="Carver A."/>
            <person name="Chen C."/>
            <person name="Cichocki N."/>
            <person name="Clum A."/>
            <person name="Culley D."/>
            <person name="Crous P.W."/>
            <person name="Fauchery L."/>
            <person name="Girlanda M."/>
            <person name="Hayes R."/>
            <person name="Keri Z."/>
            <person name="Labutti K."/>
            <person name="Lipzen A."/>
            <person name="Lombard V."/>
            <person name="Magnuson J."/>
            <person name="Maillard F."/>
            <person name="Morin E."/>
            <person name="Murat C."/>
            <person name="Nolan M."/>
            <person name="Ohm R."/>
            <person name="Pangilinan J."/>
            <person name="Pereira M."/>
            <person name="Perotto S."/>
            <person name="Peter M."/>
            <person name="Riley R."/>
            <person name="Sitrit Y."/>
            <person name="Stielow B."/>
            <person name="Szollosi G."/>
            <person name="Zifcakova L."/>
            <person name="Stursova M."/>
            <person name="Spatafora J.W."/>
            <person name="Tedersoo L."/>
            <person name="Vaario L.-M."/>
            <person name="Yamada A."/>
            <person name="Yan M."/>
            <person name="Wang P."/>
            <person name="Xu J."/>
            <person name="Bruns T."/>
            <person name="Baldrian P."/>
            <person name="Vilgalys R."/>
            <person name="Henrissat B."/>
            <person name="Grigoriev I.V."/>
            <person name="Hibbett D."/>
            <person name="Nagy L.G."/>
            <person name="Martin F.M."/>
        </authorList>
    </citation>
    <scope>NUCLEOTIDE SEQUENCE</scope>
    <source>
        <strain evidence="1">P2</strain>
    </source>
</reference>
<evidence type="ECO:0000313" key="2">
    <source>
        <dbReference type="Proteomes" id="UP000886501"/>
    </source>
</evidence>
<proteinExistence type="predicted"/>
<dbReference type="Proteomes" id="UP000886501">
    <property type="component" value="Unassembled WGS sequence"/>
</dbReference>
<reference evidence="1" key="2">
    <citation type="journal article" date="2020" name="Nat. Commun.">
        <title>Large-scale genome sequencing of mycorrhizal fungi provides insights into the early evolution of symbiotic traits.</title>
        <authorList>
            <person name="Miyauchi S."/>
            <person name="Kiss E."/>
            <person name="Kuo A."/>
            <person name="Drula E."/>
            <person name="Kohler A."/>
            <person name="Sanchez-Garcia M."/>
            <person name="Morin E."/>
            <person name="Andreopoulos B."/>
            <person name="Barry K.W."/>
            <person name="Bonito G."/>
            <person name="Buee M."/>
            <person name="Carver A."/>
            <person name="Chen C."/>
            <person name="Cichocki N."/>
            <person name="Clum A."/>
            <person name="Culley D."/>
            <person name="Crous P.W."/>
            <person name="Fauchery L."/>
            <person name="Girlanda M."/>
            <person name="Hayes R.D."/>
            <person name="Keri Z."/>
            <person name="LaButti K."/>
            <person name="Lipzen A."/>
            <person name="Lombard V."/>
            <person name="Magnuson J."/>
            <person name="Maillard F."/>
            <person name="Murat C."/>
            <person name="Nolan M."/>
            <person name="Ohm R.A."/>
            <person name="Pangilinan J."/>
            <person name="Pereira M.F."/>
            <person name="Perotto S."/>
            <person name="Peter M."/>
            <person name="Pfister S."/>
            <person name="Riley R."/>
            <person name="Sitrit Y."/>
            <person name="Stielow J.B."/>
            <person name="Szollosi G."/>
            <person name="Zifcakova L."/>
            <person name="Stursova M."/>
            <person name="Spatafora J.W."/>
            <person name="Tedersoo L."/>
            <person name="Vaario L.M."/>
            <person name="Yamada A."/>
            <person name="Yan M."/>
            <person name="Wang P."/>
            <person name="Xu J."/>
            <person name="Bruns T."/>
            <person name="Baldrian P."/>
            <person name="Vilgalys R."/>
            <person name="Dunand C."/>
            <person name="Henrissat B."/>
            <person name="Grigoriev I.V."/>
            <person name="Hibbett D."/>
            <person name="Nagy L.G."/>
            <person name="Martin F.M."/>
        </authorList>
    </citation>
    <scope>NUCLEOTIDE SEQUENCE</scope>
    <source>
        <strain evidence="1">P2</strain>
    </source>
</reference>
<keyword evidence="2" id="KW-1185">Reference proteome</keyword>
<sequence>MHFVPPHSVLPPKSLVRSKPREMDEKEADLGREMLGLLEALCWGAPDNLESRLADVISAEGVLDTLVDPRQPSWFLYGALRALALFLGRKELYKRFLSVPGTNPNSSQGGGLDTEIDPDIEIVPEDVRLPYLECLCLHLGDHTRDTDDAEHARNGIITVIATLAVAHEEARAILLSSETLTNALISRLNHLTSLLWEDDPRTMSSDELINTTSRALSRTLFVFHYLLFANHPQAPFDLKRKIRAAPPSAAIDHMFNVTFGRLSFAPDLKNVPEEAERVLSRIVSSNMTSDILQLVVDMPEDEDLIWRAYQDEEPSDDEEEARMLEANEV</sequence>
<evidence type="ECO:0000313" key="1">
    <source>
        <dbReference type="EMBL" id="KAF9648584.1"/>
    </source>
</evidence>
<dbReference type="EMBL" id="MU118011">
    <property type="protein sequence ID" value="KAF9648584.1"/>
    <property type="molecule type" value="Genomic_DNA"/>
</dbReference>
<name>A0ACB6ZG88_THEGA</name>